<feature type="compositionally biased region" description="Low complexity" evidence="4">
    <location>
        <begin position="806"/>
        <end position="824"/>
    </location>
</feature>
<dbReference type="InterPro" id="IPR050935">
    <property type="entry name" value="Bromo_chromatin_reader"/>
</dbReference>
<evidence type="ECO:0000256" key="4">
    <source>
        <dbReference type="SAM" id="MobiDB-lite"/>
    </source>
</evidence>
<dbReference type="InterPro" id="IPR027353">
    <property type="entry name" value="NET_dom"/>
</dbReference>
<feature type="compositionally biased region" description="Basic residues" evidence="4">
    <location>
        <begin position="600"/>
        <end position="611"/>
    </location>
</feature>
<feature type="region of interest" description="Disordered" evidence="4">
    <location>
        <begin position="536"/>
        <end position="571"/>
    </location>
</feature>
<dbReference type="SMART" id="SM00297">
    <property type="entry name" value="BROMO"/>
    <property type="match status" value="2"/>
</dbReference>
<dbReference type="GO" id="GO:0000785">
    <property type="term" value="C:chromatin"/>
    <property type="evidence" value="ECO:0007669"/>
    <property type="project" value="TreeGrafter"/>
</dbReference>
<feature type="compositionally biased region" description="Pro residues" evidence="4">
    <location>
        <begin position="335"/>
        <end position="348"/>
    </location>
</feature>
<organism evidence="7 8">
    <name type="scientific">Ridgeia piscesae</name>
    <name type="common">Tubeworm</name>
    <dbReference type="NCBI Taxonomy" id="27915"/>
    <lineage>
        <taxon>Eukaryota</taxon>
        <taxon>Metazoa</taxon>
        <taxon>Spiralia</taxon>
        <taxon>Lophotrochozoa</taxon>
        <taxon>Annelida</taxon>
        <taxon>Polychaeta</taxon>
        <taxon>Sedentaria</taxon>
        <taxon>Canalipalpata</taxon>
        <taxon>Sabellida</taxon>
        <taxon>Siboglinidae</taxon>
        <taxon>Ridgeia</taxon>
    </lineage>
</organism>
<dbReference type="InterPro" id="IPR018359">
    <property type="entry name" value="Bromodomain_CS"/>
</dbReference>
<feature type="compositionally biased region" description="Low complexity" evidence="4">
    <location>
        <begin position="362"/>
        <end position="371"/>
    </location>
</feature>
<dbReference type="SUPFAM" id="SSF47370">
    <property type="entry name" value="Bromodomain"/>
    <property type="match status" value="2"/>
</dbReference>
<dbReference type="InterPro" id="IPR043509">
    <property type="entry name" value="Bromo_Brdt_II"/>
</dbReference>
<dbReference type="FunFam" id="1.20.920.10:FF:000002">
    <property type="entry name" value="Bromodomain-containing protein 4"/>
    <property type="match status" value="1"/>
</dbReference>
<feature type="compositionally biased region" description="Basic and acidic residues" evidence="4">
    <location>
        <begin position="1240"/>
        <end position="1252"/>
    </location>
</feature>
<dbReference type="PANTHER" id="PTHR22880:SF225">
    <property type="entry name" value="BROMODOMAIN-CONTAINING PROTEIN BET-1-RELATED"/>
    <property type="match status" value="1"/>
</dbReference>
<evidence type="ECO:0000259" key="5">
    <source>
        <dbReference type="PROSITE" id="PS50014"/>
    </source>
</evidence>
<feature type="compositionally biased region" description="Basic and acidic residues" evidence="4">
    <location>
        <begin position="122"/>
        <end position="132"/>
    </location>
</feature>
<dbReference type="GO" id="GO:0005634">
    <property type="term" value="C:nucleus"/>
    <property type="evidence" value="ECO:0007669"/>
    <property type="project" value="TreeGrafter"/>
</dbReference>
<feature type="compositionally biased region" description="Polar residues" evidence="4">
    <location>
        <begin position="1124"/>
        <end position="1147"/>
    </location>
</feature>
<feature type="domain" description="NET" evidence="6">
    <location>
        <begin position="694"/>
        <end position="776"/>
    </location>
</feature>
<feature type="compositionally biased region" description="Basic and acidic residues" evidence="4">
    <location>
        <begin position="406"/>
        <end position="415"/>
    </location>
</feature>
<feature type="region of interest" description="Disordered" evidence="4">
    <location>
        <begin position="592"/>
        <end position="706"/>
    </location>
</feature>
<keyword evidence="8" id="KW-1185">Reference proteome</keyword>
<feature type="region of interest" description="Disordered" evidence="4">
    <location>
        <begin position="965"/>
        <end position="1261"/>
    </location>
</feature>
<keyword evidence="1" id="KW-0677">Repeat</keyword>
<evidence type="ECO:0000256" key="2">
    <source>
        <dbReference type="ARBA" id="ARBA00023117"/>
    </source>
</evidence>
<dbReference type="Pfam" id="PF17035">
    <property type="entry name" value="BET"/>
    <property type="match status" value="1"/>
</dbReference>
<dbReference type="CDD" id="cd05498">
    <property type="entry name" value="Bromo_Brdt_II_like"/>
    <property type="match status" value="1"/>
</dbReference>
<gene>
    <name evidence="7" type="ORF">NP493_237g01028</name>
</gene>
<feature type="compositionally biased region" description="Basic and acidic residues" evidence="4">
    <location>
        <begin position="874"/>
        <end position="889"/>
    </location>
</feature>
<reference evidence="7" key="1">
    <citation type="journal article" date="2023" name="Mol. Biol. Evol.">
        <title>Third-Generation Sequencing Reveals the Adaptive Role of the Epigenome in Three Deep-Sea Polychaetes.</title>
        <authorList>
            <person name="Perez M."/>
            <person name="Aroh O."/>
            <person name="Sun Y."/>
            <person name="Lan Y."/>
            <person name="Juniper S.K."/>
            <person name="Young C.R."/>
            <person name="Angers B."/>
            <person name="Qian P.Y."/>
        </authorList>
    </citation>
    <scope>NUCLEOTIDE SEQUENCE</scope>
    <source>
        <strain evidence="7">R07B-5</strain>
    </source>
</reference>
<feature type="compositionally biased region" description="Pro residues" evidence="4">
    <location>
        <begin position="625"/>
        <end position="636"/>
    </location>
</feature>
<dbReference type="GO" id="GO:0006355">
    <property type="term" value="P:regulation of DNA-templated transcription"/>
    <property type="evidence" value="ECO:0007669"/>
    <property type="project" value="TreeGrafter"/>
</dbReference>
<feature type="compositionally biased region" description="Basic residues" evidence="4">
    <location>
        <begin position="662"/>
        <end position="686"/>
    </location>
</feature>
<feature type="region of interest" description="Disordered" evidence="4">
    <location>
        <begin position="335"/>
        <end position="425"/>
    </location>
</feature>
<feature type="compositionally biased region" description="Basic and acidic residues" evidence="4">
    <location>
        <begin position="784"/>
        <end position="805"/>
    </location>
</feature>
<proteinExistence type="predicted"/>
<accession>A0AAD9UDJ7</accession>
<dbReference type="GO" id="GO:0006338">
    <property type="term" value="P:chromatin remodeling"/>
    <property type="evidence" value="ECO:0007669"/>
    <property type="project" value="TreeGrafter"/>
</dbReference>
<dbReference type="EMBL" id="JAODUO010000237">
    <property type="protein sequence ID" value="KAK2185419.1"/>
    <property type="molecule type" value="Genomic_DNA"/>
</dbReference>
<dbReference type="FunFam" id="1.20.920.10:FF:000003">
    <property type="entry name" value="Bromodomain-containing protein 2"/>
    <property type="match status" value="1"/>
</dbReference>
<name>A0AAD9UDJ7_RIDPI</name>
<evidence type="ECO:0000256" key="1">
    <source>
        <dbReference type="ARBA" id="ARBA00022737"/>
    </source>
</evidence>
<dbReference type="PROSITE" id="PS51525">
    <property type="entry name" value="NET"/>
    <property type="match status" value="1"/>
</dbReference>
<dbReference type="PROSITE" id="PS50014">
    <property type="entry name" value="BROMODOMAIN_2"/>
    <property type="match status" value="2"/>
</dbReference>
<keyword evidence="2 3" id="KW-0103">Bromodomain</keyword>
<feature type="domain" description="Bromo" evidence="5">
    <location>
        <begin position="158"/>
        <end position="230"/>
    </location>
</feature>
<feature type="compositionally biased region" description="Low complexity" evidence="4">
    <location>
        <begin position="1227"/>
        <end position="1239"/>
    </location>
</feature>
<feature type="compositionally biased region" description="Basic and acidic residues" evidence="4">
    <location>
        <begin position="1152"/>
        <end position="1206"/>
    </location>
</feature>
<feature type="domain" description="Bromo" evidence="5">
    <location>
        <begin position="442"/>
        <end position="514"/>
    </location>
</feature>
<dbReference type="Proteomes" id="UP001209878">
    <property type="component" value="Unassembled WGS sequence"/>
</dbReference>
<feature type="compositionally biased region" description="Low complexity" evidence="4">
    <location>
        <begin position="846"/>
        <end position="869"/>
    </location>
</feature>
<feature type="compositionally biased region" description="Low complexity" evidence="4">
    <location>
        <begin position="637"/>
        <end position="655"/>
    </location>
</feature>
<feature type="compositionally biased region" description="Polar residues" evidence="4">
    <location>
        <begin position="99"/>
        <end position="120"/>
    </location>
</feature>
<dbReference type="CDD" id="cd05497">
    <property type="entry name" value="Bromo_Brdt_I_like"/>
    <property type="match status" value="1"/>
</dbReference>
<evidence type="ECO:0000313" key="8">
    <source>
        <dbReference type="Proteomes" id="UP001209878"/>
    </source>
</evidence>
<protein>
    <submittedName>
        <fullName evidence="7">Uncharacterized protein</fullName>
    </submittedName>
</protein>
<feature type="compositionally biased region" description="Pro residues" evidence="4">
    <location>
        <begin position="1029"/>
        <end position="1047"/>
    </location>
</feature>
<dbReference type="InterPro" id="IPR001487">
    <property type="entry name" value="Bromodomain"/>
</dbReference>
<feature type="compositionally biased region" description="Polar residues" evidence="4">
    <location>
        <begin position="21"/>
        <end position="33"/>
    </location>
</feature>
<dbReference type="InterPro" id="IPR036427">
    <property type="entry name" value="Bromodomain-like_sf"/>
</dbReference>
<dbReference type="Pfam" id="PF00439">
    <property type="entry name" value="Bromodomain"/>
    <property type="match status" value="2"/>
</dbReference>
<dbReference type="FunFam" id="1.20.1270.220:FF:000001">
    <property type="entry name" value="bromodomain-containing protein 2 isoform X1"/>
    <property type="match status" value="1"/>
</dbReference>
<sequence>MDTKTHPALQGFQPNALAFHTGSSDDSQVSSPPAINGKVGVKNIGMPDIKSCKPGGEQNGMSNMQTDSDSQDAGGGSGSTSHTDRTSDSKCAGGPKGTISVSDTQGVTKKATINSNNIASNVKHEEDSDTSRQQKTRLPGRLTNQLQYLLKVIIKLVWKHQFAWPFHRPVDAEKLNLPDYYKIIKRPMDLSTIKKRLESNYYHSAAECTEDFDLMFRNCYAYNKSGEDIVIMCQSLEKFFRQKLTSMPAEEVELALPMKKSKSVGRPVSAGTPTARNIVGLHSKTPIALGGSSKTKNTMAAISTITTAHTTTESAPTVLPPVPVAAPVAPPVVTPPPPVPSPVVPPSQPTKTKKGVKRKADTTTPTTVLTVSQIDPIYESMGPARVPSGHQPNRRESARQIKRPKKDLPEDEAQHSQKNKRGKLPEQLKYCNQILKDLYSKKHAAYAWPFYKPVDASLLGLKDYHEIVKKPMDLGTVKRKLETHDYRTAADFAEDIRLIFTNCYRYNSQDSDVVMMAKKLQDVFEMKYAKIPEDCLMPMSDSDMHSGKEDQQTSSESESSSDSEEEREKRLKELQEQLCLVQEQLGRLTEEHNNKCRERRERRKKKKKHKERDRDKSTHSEPAQTAPPQPAPPIPAPAATAAAMAIAATEIMATPKPQKTVKTIKQKSATQKRPRSNGKSSSKKNKAPSIPAFDSDDEDNAKPMTYDEKRQLSLDINKLPGDKLGRVVHIISSREPSLKDSNPDEIEIDFETLKPSTLRELESYVMSCLKKKPRKAYSKRAPGKSKEEAQLEKKHELEKRLEDVKGQLSGGQQTLQQQPQQSSKKNPKKEEKVHAGGDVGDPSRLSASSSSSSDSDTSSDSSSSSSSDSSDSESEQKTKTTKVNKEKQVVKKKPQLKIATVKEPVMPPLSVITTATNITSNSMPVLTSEVKDDLDTTMEIDVTEDVTSSPLSAPSLPAVKAIGHMLPQQPSRPSGLATAKPQPKSTIPPPNSALGALLTQPSVAMTPLSPRPTHPMVHAPHPNVAALPKPAPPPVKPHSPVVAPPPVTIDRPKDVTTTHLPMPAIISDESNSPKVVPKPAPPGATVSSSGVGVAFGVNTAGSASSDSVKARGPQKKDVKIKNVGSWSNLANLTNKTPSTKSKVTSGKASFELFRKQAKEKEERERAQREQAEFKRQQRERVNKQRLQIEQERLREREEEEALERARKAQSGDSKSSVPHGSPPLAPSPQSAAVASQQEAAQKERQRQREQERRRRAAVSTSCLSRPCLNHCLNRQTV</sequence>
<evidence type="ECO:0000256" key="3">
    <source>
        <dbReference type="PROSITE-ProRule" id="PRU00035"/>
    </source>
</evidence>
<feature type="region of interest" description="Disordered" evidence="4">
    <location>
        <begin position="769"/>
        <end position="893"/>
    </location>
</feature>
<dbReference type="InterPro" id="IPR038336">
    <property type="entry name" value="NET_sf"/>
</dbReference>
<dbReference type="Gene3D" id="1.20.920.10">
    <property type="entry name" value="Bromodomain-like"/>
    <property type="match status" value="2"/>
</dbReference>
<dbReference type="PROSITE" id="PS00633">
    <property type="entry name" value="BROMODOMAIN_1"/>
    <property type="match status" value="2"/>
</dbReference>
<evidence type="ECO:0000259" key="6">
    <source>
        <dbReference type="PROSITE" id="PS51525"/>
    </source>
</evidence>
<dbReference type="PANTHER" id="PTHR22880">
    <property type="entry name" value="FALZ-RELATED BROMODOMAIN-CONTAINING PROTEINS"/>
    <property type="match status" value="1"/>
</dbReference>
<dbReference type="AlphaFoldDB" id="A0AAD9UDJ7"/>
<comment type="caution">
    <text evidence="7">The sequence shown here is derived from an EMBL/GenBank/DDBJ whole genome shotgun (WGS) entry which is preliminary data.</text>
</comment>
<feature type="compositionally biased region" description="Basic residues" evidence="4">
    <location>
        <begin position="769"/>
        <end position="783"/>
    </location>
</feature>
<dbReference type="PRINTS" id="PR00503">
    <property type="entry name" value="BROMODOMAIN"/>
</dbReference>
<evidence type="ECO:0000313" key="7">
    <source>
        <dbReference type="EMBL" id="KAK2185419.1"/>
    </source>
</evidence>
<feature type="region of interest" description="Disordered" evidence="4">
    <location>
        <begin position="1"/>
        <end position="137"/>
    </location>
</feature>
<dbReference type="InterPro" id="IPR043508">
    <property type="entry name" value="Bromo_Brdt_I"/>
</dbReference>
<feature type="compositionally biased region" description="Low complexity" evidence="4">
    <location>
        <begin position="1083"/>
        <end position="1097"/>
    </location>
</feature>
<feature type="compositionally biased region" description="Basic and acidic residues" evidence="4">
    <location>
        <begin position="542"/>
        <end position="551"/>
    </location>
</feature>
<dbReference type="Gene3D" id="1.20.1270.220">
    <property type="match status" value="1"/>
</dbReference>